<name>A0ABZ1BZD4_9FIRM</name>
<proteinExistence type="predicted"/>
<sequence length="1243" mass="130720">MLLPADPVRPGTGAVVGHVGFLVPKGLVSIIPEPQAPALVSQGPEGTFRLPLNRLQWGLRWYEGQVPDFTPLTYPGTGRQVNVPAETVAHIEWRFRPEWTDRAASAPYSVPVRYTLQPSGVTLDPVLAWPNPYVKGSTQPLQVYADVPGQGAIWVRLGPAAPGTHCSVLTPWDVLAGPVGSGWQMLEVPASKVTGLPVGLYCVVVDFWQRGQARRRIGGTTVLLVESGAVAQALEVQVRDAADGRPVNGALVTLRRPGGPPGRSGRSNGQGSLTFSGLDAGVYRVEAEAPGYRRAAGEVRVPPADARVQSAAKAELLLRPADTPSIRLAMRNLAGRRALWVGDVVEIDASVEFARGLPDLVPGGEPSVLVELRFPSGLQVLPDSWRPSPGGDEDHRRQTIGWSEGRLLWQVGVPRGSATSSLSVRAMVTPEAAGRGEVEVIARGTMRYGRFEASLAPASTSLPLSRELVDGHGVVVGRVEPASGQDEWVVASSLGVSARVDRSGFFRMALPAGVHMLWVERPAAARGDHEPVRIPRGEPAILVVRPGVSAPAVLAAPSPGARPAGGSPAWRVDAAGRMEWTSGAAPDGNGSLLVTVGAGEARGQLVVAAGPDGRLPARLEWGTALHEVTAGLLDPARGDRVQPPAVDGRLLQPPSSDTGDGGGLVPGVAWEWEAGDARGSGLVATWRLDGGQSFVQAVDRRDEKQTTWLTVTGPMASGQGGQGPALHAGWRRSDEDKSEAQVEYRMSLDPGRPMDPAGYPVPVDGLPPSAWTARLVTPWAGGRDTAWQTWEAGGETGLAGPGAGGGRTTVEWSAARLATGGLAHRLGLGADMGRFTQLYGMGSLLWHSADDARDPARLRQALAVTATPEGSSLPSSLAGAVRLDARAGLAVGQGDGGCEAVPRVYPVARLTAAAAGPAAPRGRWSLGVDARTLHEGQGGAPATAWIDLAASLSRKLDLRVQGRVEATFSAYGLRLTPGTRVEGALQPSSGVRLATGLEARPERLRPSHLAIEYNPRWGTVALRLTPEQAELSWTRAGPAPEETGATGAVKRWSGAFSLRRRSGGAVEPDPTALVAEGRLLYGSERMAASVCARFEGEVAEWSASIGDHPGPSSEAGRWLRASPGRYLRGDVRVTPAGEGYRAWTWMGHAGIRGLLAERWGWFAEGGAASLTLEPGGWSLHRSASFGAGLFVVSRESLLEMGWRLVKAPGEPMRPGDLPASMRPGLFVRTTGWWSSDPGGAGGR</sequence>
<gene>
    <name evidence="2" type="ORF">U7230_02310</name>
</gene>
<organism evidence="2 3">
    <name type="scientific">Carboxydichorda subterranea</name>
    <dbReference type="NCBI Taxonomy" id="3109565"/>
    <lineage>
        <taxon>Bacteria</taxon>
        <taxon>Bacillati</taxon>
        <taxon>Bacillota</taxon>
        <taxon>Limnochordia</taxon>
        <taxon>Limnochordales</taxon>
        <taxon>Geochordaceae</taxon>
        <taxon>Carboxydichorda</taxon>
    </lineage>
</organism>
<protein>
    <submittedName>
        <fullName evidence="2">Carboxypeptidase-like regulatory domain-containing protein</fullName>
    </submittedName>
</protein>
<dbReference type="RefSeq" id="WP_324717136.1">
    <property type="nucleotide sequence ID" value="NZ_CP141615.1"/>
</dbReference>
<dbReference type="SUPFAM" id="SSF49478">
    <property type="entry name" value="Cna protein B-type domain"/>
    <property type="match status" value="1"/>
</dbReference>
<evidence type="ECO:0000313" key="2">
    <source>
        <dbReference type="EMBL" id="WRP17866.1"/>
    </source>
</evidence>
<evidence type="ECO:0000256" key="1">
    <source>
        <dbReference type="SAM" id="MobiDB-lite"/>
    </source>
</evidence>
<dbReference type="Gene3D" id="2.60.40.1120">
    <property type="entry name" value="Carboxypeptidase-like, regulatory domain"/>
    <property type="match status" value="1"/>
</dbReference>
<accession>A0ABZ1BZD4</accession>
<dbReference type="EMBL" id="CP141615">
    <property type="protein sequence ID" value="WRP17866.1"/>
    <property type="molecule type" value="Genomic_DNA"/>
</dbReference>
<dbReference type="Pfam" id="PF13620">
    <property type="entry name" value="CarboxypepD_reg"/>
    <property type="match status" value="1"/>
</dbReference>
<evidence type="ECO:0000313" key="3">
    <source>
        <dbReference type="Proteomes" id="UP001332192"/>
    </source>
</evidence>
<keyword evidence="3" id="KW-1185">Reference proteome</keyword>
<reference evidence="2 3" key="1">
    <citation type="journal article" date="2024" name="Front. Microbiol.">
        <title>Novel thermophilic genera Geochorda gen. nov. and Carboxydochorda gen. nov. from the deep terrestrial subsurface reveal the ecophysiological diversity in the class Limnochordia.</title>
        <authorList>
            <person name="Karnachuk O.V."/>
            <person name="Lukina A.P."/>
            <person name="Avakyan M.R."/>
            <person name="Kadnikov V.V."/>
            <person name="Begmatov S."/>
            <person name="Beletsky A.V."/>
            <person name="Vlasova K.G."/>
            <person name="Novikov A.A."/>
            <person name="Shcherbakova V.A."/>
            <person name="Mardanov A.V."/>
            <person name="Ravin N.V."/>
        </authorList>
    </citation>
    <scope>NUCLEOTIDE SEQUENCE [LARGE SCALE GENOMIC DNA]</scope>
    <source>
        <strain evidence="2 3">L945</strain>
    </source>
</reference>
<feature type="region of interest" description="Disordered" evidence="1">
    <location>
        <begin position="712"/>
        <end position="733"/>
    </location>
</feature>
<dbReference type="Proteomes" id="UP001332192">
    <property type="component" value="Chromosome"/>
</dbReference>